<proteinExistence type="predicted"/>
<accession>A0AC61U8E9</accession>
<dbReference type="EMBL" id="CP087977">
    <property type="protein sequence ID" value="UUZ46405.1"/>
    <property type="molecule type" value="Genomic_DNA"/>
</dbReference>
<gene>
    <name evidence="1" type="ORF">LP422_17475</name>
</gene>
<reference evidence="1" key="1">
    <citation type="submission" date="2021-11" db="EMBL/GenBank/DDBJ databases">
        <title>Study of the species diversity of bacterial strains isolated from a unique natural object - Shulgan-Tash cave (Bashkiria).</title>
        <authorList>
            <person name="Sazanova A.L."/>
            <person name="Chirak E.R."/>
            <person name="Safronova V.I."/>
        </authorList>
    </citation>
    <scope>NUCLEOTIDE SEQUENCE</scope>
    <source>
        <strain evidence="1">P1</strain>
    </source>
</reference>
<sequence>MDEFAVGEDLWVERLANLRNSVRQELIARQLGEHVHNGSRVLDVGCGQGTQAIRLAQRGCDVVGVDPSTDLLARPGGRRGLCWRASEYPPRPAGGSCGNRWATQVRRGLRAWAPDVSR</sequence>
<protein>
    <submittedName>
        <fullName evidence="1">Methyltransferase domain-containing protein</fullName>
    </submittedName>
</protein>
<name>A0AC61U8E9_9MICO</name>
<keyword evidence="1" id="KW-0489">Methyltransferase</keyword>
<organism evidence="1 2">
    <name type="scientific">Janibacter limosus</name>
    <dbReference type="NCBI Taxonomy" id="53458"/>
    <lineage>
        <taxon>Bacteria</taxon>
        <taxon>Bacillati</taxon>
        <taxon>Actinomycetota</taxon>
        <taxon>Actinomycetes</taxon>
        <taxon>Micrococcales</taxon>
        <taxon>Intrasporangiaceae</taxon>
        <taxon>Janibacter</taxon>
    </lineage>
</organism>
<evidence type="ECO:0000313" key="1">
    <source>
        <dbReference type="EMBL" id="UUZ46405.1"/>
    </source>
</evidence>
<keyword evidence="1" id="KW-0808">Transferase</keyword>
<dbReference type="Proteomes" id="UP001059663">
    <property type="component" value="Chromosome"/>
</dbReference>
<evidence type="ECO:0000313" key="2">
    <source>
        <dbReference type="Proteomes" id="UP001059663"/>
    </source>
</evidence>